<evidence type="ECO:0000256" key="1">
    <source>
        <dbReference type="SAM" id="MobiDB-lite"/>
    </source>
</evidence>
<evidence type="ECO:0000313" key="2">
    <source>
        <dbReference type="EMBL" id="RDX80901.1"/>
    </source>
</evidence>
<feature type="compositionally biased region" description="Basic residues" evidence="1">
    <location>
        <begin position="329"/>
        <end position="340"/>
    </location>
</feature>
<feature type="compositionally biased region" description="Polar residues" evidence="1">
    <location>
        <begin position="341"/>
        <end position="360"/>
    </location>
</feature>
<dbReference type="PROSITE" id="PS00368">
    <property type="entry name" value="RIBORED_SMALL"/>
    <property type="match status" value="1"/>
</dbReference>
<gene>
    <name evidence="2" type="ORF">CR513_38485</name>
</gene>
<dbReference type="EMBL" id="QJKJ01008068">
    <property type="protein sequence ID" value="RDX80901.1"/>
    <property type="molecule type" value="Genomic_DNA"/>
</dbReference>
<dbReference type="InterPro" id="IPR012348">
    <property type="entry name" value="RNR-like"/>
</dbReference>
<protein>
    <submittedName>
        <fullName evidence="2">Uncharacterized protein</fullName>
    </submittedName>
</protein>
<comment type="caution">
    <text evidence="2">The sequence shown here is derived from an EMBL/GenBank/DDBJ whole genome shotgun (WGS) entry which is preliminary data.</text>
</comment>
<sequence>MGDGIILEILANRFMSEVQVPEAPLENVHSEMYSLLLDTYVKDSTQKVHLFDTIDNISLIAIFRKAFTHYLPSTIPIDMETFQEGRGFILDEDGGGWDSSQWNSLTKSGRNFRTHVIAFFAIRDGILLYNLASRFVNEVQVAEARAFYSFQAAMENVHSEMYILLLDSYFHRYENFTRRQRLHFERRGGGPLSGPLPIFMNQVQVPESRAFYNFQIAMENVHSEMYSLLLDTYFFYIGDDIILENLASRFMNKVQVSKAHAFYSFQIAIENVHSEMFTSSAPLITSALSPSLEKLLCDLLVIKHHSIGKGPKRGPPPSSSSHRYGNFTRRQRLHFRRQKRWTSPETSPNETLSPMVSNIS</sequence>
<dbReference type="PANTHER" id="PTHR23409">
    <property type="entry name" value="RIBONUCLEOSIDE-DIPHOSPHATE REDUCTASE SMALL CHAIN"/>
    <property type="match status" value="1"/>
</dbReference>
<name>A0A371FRK0_MUCPR</name>
<evidence type="ECO:0000313" key="3">
    <source>
        <dbReference type="Proteomes" id="UP000257109"/>
    </source>
</evidence>
<dbReference type="InterPro" id="IPR000358">
    <property type="entry name" value="RNR_small_fam"/>
</dbReference>
<dbReference type="Proteomes" id="UP000257109">
    <property type="component" value="Unassembled WGS sequence"/>
</dbReference>
<feature type="non-terminal residue" evidence="2">
    <location>
        <position position="1"/>
    </location>
</feature>
<dbReference type="InterPro" id="IPR030475">
    <property type="entry name" value="RNR_small_AS"/>
</dbReference>
<reference evidence="2" key="1">
    <citation type="submission" date="2018-05" db="EMBL/GenBank/DDBJ databases">
        <title>Draft genome of Mucuna pruriens seed.</title>
        <authorList>
            <person name="Nnadi N.E."/>
            <person name="Vos R."/>
            <person name="Hasami M.H."/>
            <person name="Devisetty U.K."/>
            <person name="Aguiy J.C."/>
        </authorList>
    </citation>
    <scope>NUCLEOTIDE SEQUENCE [LARGE SCALE GENOMIC DNA]</scope>
    <source>
        <strain evidence="2">JCA_2017</strain>
    </source>
</reference>
<dbReference type="Gene3D" id="1.10.620.20">
    <property type="entry name" value="Ribonucleotide Reductase, subunit A"/>
    <property type="match status" value="4"/>
</dbReference>
<accession>A0A371FRK0</accession>
<dbReference type="InterPro" id="IPR009078">
    <property type="entry name" value="Ferritin-like_SF"/>
</dbReference>
<dbReference type="GO" id="GO:0009263">
    <property type="term" value="P:deoxyribonucleotide biosynthetic process"/>
    <property type="evidence" value="ECO:0007669"/>
    <property type="project" value="InterPro"/>
</dbReference>
<dbReference type="STRING" id="157652.A0A371FRK0"/>
<keyword evidence="3" id="KW-1185">Reference proteome</keyword>
<organism evidence="2 3">
    <name type="scientific">Mucuna pruriens</name>
    <name type="common">Velvet bean</name>
    <name type="synonym">Dolichos pruriens</name>
    <dbReference type="NCBI Taxonomy" id="157652"/>
    <lineage>
        <taxon>Eukaryota</taxon>
        <taxon>Viridiplantae</taxon>
        <taxon>Streptophyta</taxon>
        <taxon>Embryophyta</taxon>
        <taxon>Tracheophyta</taxon>
        <taxon>Spermatophyta</taxon>
        <taxon>Magnoliopsida</taxon>
        <taxon>eudicotyledons</taxon>
        <taxon>Gunneridae</taxon>
        <taxon>Pentapetalae</taxon>
        <taxon>rosids</taxon>
        <taxon>fabids</taxon>
        <taxon>Fabales</taxon>
        <taxon>Fabaceae</taxon>
        <taxon>Papilionoideae</taxon>
        <taxon>50 kb inversion clade</taxon>
        <taxon>NPAAA clade</taxon>
        <taxon>indigoferoid/millettioid clade</taxon>
        <taxon>Phaseoleae</taxon>
        <taxon>Mucuna</taxon>
    </lineage>
</organism>
<dbReference type="SUPFAM" id="SSF47240">
    <property type="entry name" value="Ferritin-like"/>
    <property type="match status" value="4"/>
</dbReference>
<proteinExistence type="predicted"/>
<dbReference type="AlphaFoldDB" id="A0A371FRK0"/>
<feature type="region of interest" description="Disordered" evidence="1">
    <location>
        <begin position="307"/>
        <end position="360"/>
    </location>
</feature>
<dbReference type="Pfam" id="PF00268">
    <property type="entry name" value="Ribonuc_red_sm"/>
    <property type="match status" value="2"/>
</dbReference>
<dbReference type="GO" id="GO:0016491">
    <property type="term" value="F:oxidoreductase activity"/>
    <property type="evidence" value="ECO:0007669"/>
    <property type="project" value="InterPro"/>
</dbReference>
<dbReference type="PANTHER" id="PTHR23409:SF18">
    <property type="entry name" value="RIBONUCLEOSIDE-DIPHOSPHATE REDUCTASE SUBUNIT M2"/>
    <property type="match status" value="1"/>
</dbReference>